<evidence type="ECO:0000313" key="2">
    <source>
        <dbReference type="EMBL" id="RTZ49365.1"/>
    </source>
</evidence>
<evidence type="ECO:0000256" key="1">
    <source>
        <dbReference type="PROSITE-ProRule" id="PRU00339"/>
    </source>
</evidence>
<name>A0A432DYG1_9FLAO</name>
<dbReference type="PROSITE" id="PS50005">
    <property type="entry name" value="TPR"/>
    <property type="match status" value="1"/>
</dbReference>
<feature type="repeat" description="TPR" evidence="1">
    <location>
        <begin position="32"/>
        <end position="65"/>
    </location>
</feature>
<dbReference type="InterPro" id="IPR019734">
    <property type="entry name" value="TPR_rpt"/>
</dbReference>
<dbReference type="AlphaFoldDB" id="A0A432DYG1"/>
<dbReference type="EMBL" id="RYFC01000001">
    <property type="protein sequence ID" value="RTZ49365.1"/>
    <property type="molecule type" value="Genomic_DNA"/>
</dbReference>
<comment type="caution">
    <text evidence="2">The sequence shown here is derived from an EMBL/GenBank/DDBJ whole genome shotgun (WGS) entry which is preliminary data.</text>
</comment>
<keyword evidence="1" id="KW-0802">TPR repeat</keyword>
<sequence length="153" mass="18086">METDSRQEESLDYSFKALALATKDKRLSNFVPSIYNSIGNIYNDRRDLKTAESYFIKAYNLAKNDDKLFATARIQIIKNLSVFMKKIRILKKLYIIKRSSGADQKEGQKQFDNNTKSLEIYYDTEQKNQQIKQLEEQQKSYAWQRILYLGIIF</sequence>
<dbReference type="Proteomes" id="UP000276953">
    <property type="component" value="Unassembled WGS sequence"/>
</dbReference>
<dbReference type="InterPro" id="IPR011990">
    <property type="entry name" value="TPR-like_helical_dom_sf"/>
</dbReference>
<proteinExistence type="predicted"/>
<protein>
    <submittedName>
        <fullName evidence="2">Uncharacterized protein</fullName>
    </submittedName>
</protein>
<organism evidence="2 3">
    <name type="scientific">Chryseobacterium arthrosphaerae</name>
    <dbReference type="NCBI Taxonomy" id="651561"/>
    <lineage>
        <taxon>Bacteria</taxon>
        <taxon>Pseudomonadati</taxon>
        <taxon>Bacteroidota</taxon>
        <taxon>Flavobacteriia</taxon>
        <taxon>Flavobacteriales</taxon>
        <taxon>Weeksellaceae</taxon>
        <taxon>Chryseobacterium group</taxon>
        <taxon>Chryseobacterium</taxon>
    </lineage>
</organism>
<evidence type="ECO:0000313" key="3">
    <source>
        <dbReference type="Proteomes" id="UP000276953"/>
    </source>
</evidence>
<dbReference type="Gene3D" id="1.25.40.10">
    <property type="entry name" value="Tetratricopeptide repeat domain"/>
    <property type="match status" value="1"/>
</dbReference>
<reference evidence="2 3" key="1">
    <citation type="submission" date="2018-12" db="EMBL/GenBank/DDBJ databases">
        <title>Draft Genome Sequence of Chryseobacterium arthrosphaerae strain ED882-96 Isolated from the Blood of a Patient with Liver Cirrhosis in Taiwan.</title>
        <authorList>
            <person name="Lin J.-N."/>
            <person name="Lai C.-H."/>
            <person name="Yang C.-H."/>
            <person name="Huang Y.-H."/>
        </authorList>
    </citation>
    <scope>NUCLEOTIDE SEQUENCE [LARGE SCALE GENOMIC DNA]</scope>
    <source>
        <strain evidence="2 3">ED882-96</strain>
    </source>
</reference>
<accession>A0A432DYG1</accession>
<gene>
    <name evidence="2" type="ORF">EJ377_01530</name>
</gene>